<dbReference type="Gene3D" id="3.90.180.10">
    <property type="entry name" value="Medium-chain alcohol dehydrogenases, catalytic domain"/>
    <property type="match status" value="1"/>
</dbReference>
<dbReference type="EMBL" id="AZHD01000006">
    <property type="protein sequence ID" value="OAA62857.1"/>
    <property type="molecule type" value="Genomic_DNA"/>
</dbReference>
<dbReference type="SUPFAM" id="SSF50129">
    <property type="entry name" value="GroES-like"/>
    <property type="match status" value="1"/>
</dbReference>
<dbReference type="InterPro" id="IPR013149">
    <property type="entry name" value="ADH-like_C"/>
</dbReference>
<evidence type="ECO:0000313" key="2">
    <source>
        <dbReference type="EMBL" id="OAA62857.1"/>
    </source>
</evidence>
<reference evidence="2 3" key="1">
    <citation type="journal article" date="2016" name="Genome Biol. Evol.">
        <title>Divergent and convergent evolution of fungal pathogenicity.</title>
        <authorList>
            <person name="Shang Y."/>
            <person name="Xiao G."/>
            <person name="Zheng P."/>
            <person name="Cen K."/>
            <person name="Zhan S."/>
            <person name="Wang C."/>
        </authorList>
    </citation>
    <scope>NUCLEOTIDE SEQUENCE [LARGE SCALE GENOMIC DNA]</scope>
    <source>
        <strain evidence="2 3">RCEF 264</strain>
    </source>
</reference>
<dbReference type="STRING" id="1081102.A0A167VPN4"/>
<dbReference type="Proteomes" id="UP000076874">
    <property type="component" value="Unassembled WGS sequence"/>
</dbReference>
<sequence>MHYAQVQAFGEPPQYLEGPDLPVPAAGQIRVKILAAAVHRLVQMRAAGQHFTARSTPLDPSADAVGVDEATGTVYYIPVLSGALFAEYANIDAAQLVPLPAGADPVTVAALANPVSSAWLALTERVVNVPNNFRVLILGVTGTSGRAAIRVARHFGAATVIGAARNEAALQRLQADKANGIDEYVVLRSPVADTAAAFAALGHVDVVLDYVYGAAAATLLDNLQTGAEQETQYVNIGTIANDETLPLRAQTLRSKRLRLTGSAPGAWSVAAMARQVKGIVEMAATLPKPEDVVPYPLADVTKVWNTDEARKKRLVLLPWGSA</sequence>
<keyword evidence="3" id="KW-1185">Reference proteome</keyword>
<dbReference type="InterPro" id="IPR051397">
    <property type="entry name" value="Zn-ADH-like_protein"/>
</dbReference>
<evidence type="ECO:0000259" key="1">
    <source>
        <dbReference type="Pfam" id="PF00107"/>
    </source>
</evidence>
<comment type="caution">
    <text evidence="2">The sequence shown here is derived from an EMBL/GenBank/DDBJ whole genome shotgun (WGS) entry which is preliminary data.</text>
</comment>
<dbReference type="InterPro" id="IPR036291">
    <property type="entry name" value="NAD(P)-bd_dom_sf"/>
</dbReference>
<protein>
    <submittedName>
        <fullName evidence="2">Alcohol dehydrogenase superfamily, zinc-type</fullName>
    </submittedName>
</protein>
<dbReference type="SUPFAM" id="SSF51735">
    <property type="entry name" value="NAD(P)-binding Rossmann-fold domains"/>
    <property type="match status" value="1"/>
</dbReference>
<dbReference type="OrthoDB" id="809632at2759"/>
<dbReference type="Pfam" id="PF00107">
    <property type="entry name" value="ADH_zinc_N"/>
    <property type="match status" value="1"/>
</dbReference>
<proteinExistence type="predicted"/>
<dbReference type="PANTHER" id="PTHR43677">
    <property type="entry name" value="SHORT-CHAIN DEHYDROGENASE/REDUCTASE"/>
    <property type="match status" value="1"/>
</dbReference>
<dbReference type="AlphaFoldDB" id="A0A167VPN4"/>
<dbReference type="InterPro" id="IPR011032">
    <property type="entry name" value="GroES-like_sf"/>
</dbReference>
<dbReference type="PANTHER" id="PTHR43677:SF11">
    <property type="entry name" value="ZINC-CONTAINING ALCOHOL DEHYDROGENASE"/>
    <property type="match status" value="1"/>
</dbReference>
<accession>A0A167VPN4</accession>
<name>A0A167VPN4_9HYPO</name>
<dbReference type="Gene3D" id="3.40.50.720">
    <property type="entry name" value="NAD(P)-binding Rossmann-like Domain"/>
    <property type="match status" value="1"/>
</dbReference>
<gene>
    <name evidence="2" type="ORF">SPI_04397</name>
</gene>
<dbReference type="GO" id="GO:0016491">
    <property type="term" value="F:oxidoreductase activity"/>
    <property type="evidence" value="ECO:0007669"/>
    <property type="project" value="TreeGrafter"/>
</dbReference>
<feature type="domain" description="Alcohol dehydrogenase-like C-terminal" evidence="1">
    <location>
        <begin position="145"/>
        <end position="266"/>
    </location>
</feature>
<organism evidence="2 3">
    <name type="scientific">Niveomyces insectorum RCEF 264</name>
    <dbReference type="NCBI Taxonomy" id="1081102"/>
    <lineage>
        <taxon>Eukaryota</taxon>
        <taxon>Fungi</taxon>
        <taxon>Dikarya</taxon>
        <taxon>Ascomycota</taxon>
        <taxon>Pezizomycotina</taxon>
        <taxon>Sordariomycetes</taxon>
        <taxon>Hypocreomycetidae</taxon>
        <taxon>Hypocreales</taxon>
        <taxon>Cordycipitaceae</taxon>
        <taxon>Niveomyces</taxon>
    </lineage>
</organism>
<evidence type="ECO:0000313" key="3">
    <source>
        <dbReference type="Proteomes" id="UP000076874"/>
    </source>
</evidence>